<gene>
    <name evidence="1" type="ORF">PROFUN_04499</name>
</gene>
<dbReference type="InParanoid" id="A0A2P6NBD3"/>
<comment type="caution">
    <text evidence="1">The sequence shown here is derived from an EMBL/GenBank/DDBJ whole genome shotgun (WGS) entry which is preliminary data.</text>
</comment>
<keyword evidence="2" id="KW-1185">Reference proteome</keyword>
<dbReference type="AlphaFoldDB" id="A0A2P6NBD3"/>
<name>A0A2P6NBD3_9EUKA</name>
<sequence length="511" mass="58892">MRLQAFDFHVFRSLIQVPSFFKVGFQMSSVTSLGDPLILGGNGNATLNSILVRPSLSERKEPDHKDNYATFIYNLRHQPDRTVHRTQKSKHSTERGSAMQDGLINLDLLPSDIFAVIGAFLSPTQDLKKEQINVFEDLLHLADQYLHLVRTLRVTLETDGPSEDELQLLRDAKTSSNMHSLIFDIHSGCSPTLPLLFVGRDLTEISFYVRYQPVEEHSDEDVEPEWYPKFIEDILVKRLGQCKSLTDLTLNFELDALLNETWPELKKLRVEGYWSDSRSRFFLLRHPTITHFRGRSIQQDEEAHLSDVLPNLQYVKTEVSVLCLQFLATVSEERKKNLRVIRLVWDNYMQDFQLETGFWAPFSRLSSLQRVTNFPFLQSAISQLPPSITGLHLTLLCMLGNHSPSPPKVLPLLPHLIELSIEHRCHFHLESLFKMRRGDDLKASTLFECAAAWSSALPSVRKLRVIDDRLAEFDMEERTMRLKMGNLETDSTQVTIRWTGDFECLDVREIN</sequence>
<dbReference type="Proteomes" id="UP000241769">
    <property type="component" value="Unassembled WGS sequence"/>
</dbReference>
<protein>
    <submittedName>
        <fullName evidence="1">Uncharacterized protein</fullName>
    </submittedName>
</protein>
<organism evidence="1 2">
    <name type="scientific">Planoprotostelium fungivorum</name>
    <dbReference type="NCBI Taxonomy" id="1890364"/>
    <lineage>
        <taxon>Eukaryota</taxon>
        <taxon>Amoebozoa</taxon>
        <taxon>Evosea</taxon>
        <taxon>Variosea</taxon>
        <taxon>Cavosteliida</taxon>
        <taxon>Cavosteliaceae</taxon>
        <taxon>Planoprotostelium</taxon>
    </lineage>
</organism>
<reference evidence="1 2" key="1">
    <citation type="journal article" date="2018" name="Genome Biol. Evol.">
        <title>Multiple Roots of Fruiting Body Formation in Amoebozoa.</title>
        <authorList>
            <person name="Hillmann F."/>
            <person name="Forbes G."/>
            <person name="Novohradska S."/>
            <person name="Ferling I."/>
            <person name="Riege K."/>
            <person name="Groth M."/>
            <person name="Westermann M."/>
            <person name="Marz M."/>
            <person name="Spaller T."/>
            <person name="Winckler T."/>
            <person name="Schaap P."/>
            <person name="Glockner G."/>
        </authorList>
    </citation>
    <scope>NUCLEOTIDE SEQUENCE [LARGE SCALE GENOMIC DNA]</scope>
    <source>
        <strain evidence="1 2">Jena</strain>
    </source>
</reference>
<accession>A0A2P6NBD3</accession>
<evidence type="ECO:0000313" key="2">
    <source>
        <dbReference type="Proteomes" id="UP000241769"/>
    </source>
</evidence>
<dbReference type="EMBL" id="MDYQ01000128">
    <property type="protein sequence ID" value="PRP81264.1"/>
    <property type="molecule type" value="Genomic_DNA"/>
</dbReference>
<proteinExistence type="predicted"/>
<evidence type="ECO:0000313" key="1">
    <source>
        <dbReference type="EMBL" id="PRP81264.1"/>
    </source>
</evidence>